<reference evidence="2" key="2">
    <citation type="submission" date="2023-01" db="EMBL/GenBank/DDBJ databases">
        <authorList>
            <person name="Petersen C."/>
        </authorList>
    </citation>
    <scope>NUCLEOTIDE SEQUENCE</scope>
    <source>
        <strain evidence="2">IBT 17514</strain>
    </source>
</reference>
<dbReference type="PANTHER" id="PTHR14237">
    <property type="entry name" value="MOLYBDOPTERIN COFACTOR SULFURASE MOSC"/>
    <property type="match status" value="1"/>
</dbReference>
<feature type="domain" description="MOSC" evidence="1">
    <location>
        <begin position="208"/>
        <end position="372"/>
    </location>
</feature>
<name>A0AAD6HB16_9EURO</name>
<dbReference type="PANTHER" id="PTHR14237:SF19">
    <property type="entry name" value="MITOCHONDRIAL AMIDOXIME REDUCING COMPONENT 1"/>
    <property type="match status" value="1"/>
</dbReference>
<dbReference type="Pfam" id="PF03476">
    <property type="entry name" value="MOSC_N"/>
    <property type="match status" value="1"/>
</dbReference>
<gene>
    <name evidence="2" type="ORF">N7493_011572</name>
</gene>
<dbReference type="GO" id="GO:0030170">
    <property type="term" value="F:pyridoxal phosphate binding"/>
    <property type="evidence" value="ECO:0007669"/>
    <property type="project" value="InterPro"/>
</dbReference>
<evidence type="ECO:0000313" key="3">
    <source>
        <dbReference type="Proteomes" id="UP001215712"/>
    </source>
</evidence>
<dbReference type="InterPro" id="IPR011037">
    <property type="entry name" value="Pyrv_Knase-like_insert_dom_sf"/>
</dbReference>
<dbReference type="InterPro" id="IPR005302">
    <property type="entry name" value="MoCF_Sase_C"/>
</dbReference>
<dbReference type="Pfam" id="PF03473">
    <property type="entry name" value="MOSC"/>
    <property type="match status" value="1"/>
</dbReference>
<dbReference type="GO" id="GO:0030151">
    <property type="term" value="F:molybdenum ion binding"/>
    <property type="evidence" value="ECO:0007669"/>
    <property type="project" value="InterPro"/>
</dbReference>
<dbReference type="SUPFAM" id="SSF141673">
    <property type="entry name" value="MOSC N-terminal domain-like"/>
    <property type="match status" value="1"/>
</dbReference>
<proteinExistence type="predicted"/>
<dbReference type="AlphaFoldDB" id="A0AAD6HB16"/>
<reference evidence="2" key="1">
    <citation type="journal article" date="2023" name="IMA Fungus">
        <title>Comparative genomic study of the Penicillium genus elucidates a diverse pangenome and 15 lateral gene transfer events.</title>
        <authorList>
            <person name="Petersen C."/>
            <person name="Sorensen T."/>
            <person name="Nielsen M.R."/>
            <person name="Sondergaard T.E."/>
            <person name="Sorensen J.L."/>
            <person name="Fitzpatrick D.A."/>
            <person name="Frisvad J.C."/>
            <person name="Nielsen K.L."/>
        </authorList>
    </citation>
    <scope>NUCLEOTIDE SEQUENCE</scope>
    <source>
        <strain evidence="2">IBT 17514</strain>
    </source>
</reference>
<comment type="caution">
    <text evidence="2">The sequence shown here is derived from an EMBL/GenBank/DDBJ whole genome shotgun (WGS) entry which is preliminary data.</text>
</comment>
<dbReference type="Proteomes" id="UP001215712">
    <property type="component" value="Unassembled WGS sequence"/>
</dbReference>
<dbReference type="PROSITE" id="PS51340">
    <property type="entry name" value="MOSC"/>
    <property type="match status" value="1"/>
</dbReference>
<dbReference type="InterPro" id="IPR005303">
    <property type="entry name" value="MOCOS_middle"/>
</dbReference>
<accession>A0AAD6HB16</accession>
<keyword evidence="3" id="KW-1185">Reference proteome</keyword>
<dbReference type="EMBL" id="JAQJAN010000021">
    <property type="protein sequence ID" value="KAJ5703647.1"/>
    <property type="molecule type" value="Genomic_DNA"/>
</dbReference>
<dbReference type="SUPFAM" id="SSF50800">
    <property type="entry name" value="PK beta-barrel domain-like"/>
    <property type="match status" value="1"/>
</dbReference>
<sequence length="385" mass="43051">MIEGIPTTSTLILGLILLPILLLPQLKGWIINGKSSSSANLLPRLRLWSWGPKQSSEIISLRMYPIKSCRGFEVQQATLKEHGLALDRRWMIIDSSKKNEFITIRQNAKMTLIKTGLSDDGQELIISVPSPESESRIVSNMNSIPIEKTYTTTIRIPAYPTPEWLQANTTIANVNIWGEDTDGYIYAENINAVFSAFLDRPVALVYKGPTPRIVQKNGAPKVIGRVQTIGFPDEFPVLIASEASLKELNTRLRVANADPITVERFRPNIVVKGQKAWSEDLWKLVRIRDVGNTTPGVGAKNPLVMDIVTRCGRCQVPNVDPDSAVKNKRQPWDTLMSYRRVDPGLKYKPCFGMMAAPRNEGVIEVGMRVEVLEETTQHRYMSGGI</sequence>
<evidence type="ECO:0000259" key="1">
    <source>
        <dbReference type="PROSITE" id="PS51340"/>
    </source>
</evidence>
<evidence type="ECO:0000313" key="2">
    <source>
        <dbReference type="EMBL" id="KAJ5703647.1"/>
    </source>
</evidence>
<protein>
    <submittedName>
        <fullName evidence="2">Molybdenum cofactor sulfurase C-terminal</fullName>
    </submittedName>
</protein>
<organism evidence="2 3">
    <name type="scientific">Penicillium malachiteum</name>
    <dbReference type="NCBI Taxonomy" id="1324776"/>
    <lineage>
        <taxon>Eukaryota</taxon>
        <taxon>Fungi</taxon>
        <taxon>Dikarya</taxon>
        <taxon>Ascomycota</taxon>
        <taxon>Pezizomycotina</taxon>
        <taxon>Eurotiomycetes</taxon>
        <taxon>Eurotiomycetidae</taxon>
        <taxon>Eurotiales</taxon>
        <taxon>Aspergillaceae</taxon>
        <taxon>Penicillium</taxon>
    </lineage>
</organism>
<dbReference type="GO" id="GO:0003824">
    <property type="term" value="F:catalytic activity"/>
    <property type="evidence" value="ECO:0007669"/>
    <property type="project" value="InterPro"/>
</dbReference>